<dbReference type="InterPro" id="IPR005467">
    <property type="entry name" value="His_kinase_dom"/>
</dbReference>
<evidence type="ECO:0000313" key="4">
    <source>
        <dbReference type="Proteomes" id="UP000315289"/>
    </source>
</evidence>
<dbReference type="InterPro" id="IPR003594">
    <property type="entry name" value="HATPase_dom"/>
</dbReference>
<keyword evidence="1" id="KW-0597">Phosphoprotein</keyword>
<dbReference type="Pfam" id="PF00512">
    <property type="entry name" value="HisKA"/>
    <property type="match status" value="1"/>
</dbReference>
<keyword evidence="3" id="KW-0418">Kinase</keyword>
<dbReference type="PROSITE" id="PS50109">
    <property type="entry name" value="HIS_KIN"/>
    <property type="match status" value="1"/>
</dbReference>
<dbReference type="PANTHER" id="PTHR43547">
    <property type="entry name" value="TWO-COMPONENT HISTIDINE KINASE"/>
    <property type="match status" value="1"/>
</dbReference>
<accession>A0A557SWR5</accession>
<name>A0A557SWR5_9ARCH</name>
<dbReference type="GO" id="GO:0000155">
    <property type="term" value="F:phosphorelay sensor kinase activity"/>
    <property type="evidence" value="ECO:0007669"/>
    <property type="project" value="InterPro"/>
</dbReference>
<dbReference type="CDD" id="cd00082">
    <property type="entry name" value="HisKA"/>
    <property type="match status" value="1"/>
</dbReference>
<dbReference type="InterPro" id="IPR003661">
    <property type="entry name" value="HisK_dim/P_dom"/>
</dbReference>
<dbReference type="SMART" id="SM00387">
    <property type="entry name" value="HATPase_c"/>
    <property type="match status" value="1"/>
</dbReference>
<dbReference type="AlphaFoldDB" id="A0A557SWR5"/>
<dbReference type="SUPFAM" id="SSF47384">
    <property type="entry name" value="Homodimeric domain of signal transducing histidine kinase"/>
    <property type="match status" value="1"/>
</dbReference>
<dbReference type="InterPro" id="IPR004358">
    <property type="entry name" value="Sig_transdc_His_kin-like_C"/>
</dbReference>
<dbReference type="SMART" id="SM00388">
    <property type="entry name" value="HisKA"/>
    <property type="match status" value="1"/>
</dbReference>
<evidence type="ECO:0000313" key="3">
    <source>
        <dbReference type="EMBL" id="TVP41049.1"/>
    </source>
</evidence>
<dbReference type="PANTHER" id="PTHR43547:SF2">
    <property type="entry name" value="HYBRID SIGNAL TRANSDUCTION HISTIDINE KINASE C"/>
    <property type="match status" value="1"/>
</dbReference>
<feature type="domain" description="Histidine kinase" evidence="2">
    <location>
        <begin position="495"/>
        <end position="717"/>
    </location>
</feature>
<dbReference type="Gene3D" id="1.10.287.130">
    <property type="match status" value="1"/>
</dbReference>
<dbReference type="Pfam" id="PF02518">
    <property type="entry name" value="HATPase_c"/>
    <property type="match status" value="1"/>
</dbReference>
<dbReference type="SUPFAM" id="SSF55874">
    <property type="entry name" value="ATPase domain of HSP90 chaperone/DNA topoisomerase II/histidine kinase"/>
    <property type="match status" value="1"/>
</dbReference>
<dbReference type="Proteomes" id="UP000315289">
    <property type="component" value="Unassembled WGS sequence"/>
</dbReference>
<protein>
    <submittedName>
        <fullName evidence="3">Putative signal transduction histidine kinase with phosphoacceptor and ATP binding domain</fullName>
    </submittedName>
</protein>
<dbReference type="OrthoDB" id="342253at2157"/>
<reference evidence="3 4" key="1">
    <citation type="journal article" date="2019" name="Front. Microbiol.">
        <title>Ammonia Oxidation by the Arctic Terrestrial Thaumarchaeote Candidatus Nitrosocosmicus arcticus Is Stimulated by Increasing Temperatures.</title>
        <authorList>
            <person name="Alves R.J.E."/>
            <person name="Kerou M."/>
            <person name="Zappe A."/>
            <person name="Bittner R."/>
            <person name="Abby S.S."/>
            <person name="Schmidt H.A."/>
            <person name="Pfeifer K."/>
            <person name="Schleper C."/>
        </authorList>
    </citation>
    <scope>NUCLEOTIDE SEQUENCE [LARGE SCALE GENOMIC DNA]</scope>
    <source>
        <strain evidence="3 4">Kfb</strain>
    </source>
</reference>
<comment type="caution">
    <text evidence="3">The sequence shown here is derived from an EMBL/GenBank/DDBJ whole genome shotgun (WGS) entry which is preliminary data.</text>
</comment>
<dbReference type="PRINTS" id="PR00344">
    <property type="entry name" value="BCTRLSENSOR"/>
</dbReference>
<keyword evidence="4" id="KW-1185">Reference proteome</keyword>
<organism evidence="3 4">
    <name type="scientific">Candidatus Nitrosocosmicus arcticus</name>
    <dbReference type="NCBI Taxonomy" id="2035267"/>
    <lineage>
        <taxon>Archaea</taxon>
        <taxon>Nitrososphaerota</taxon>
        <taxon>Nitrososphaeria</taxon>
        <taxon>Nitrososphaerales</taxon>
        <taxon>Nitrososphaeraceae</taxon>
        <taxon>Candidatus Nitrosocosmicus</taxon>
    </lineage>
</organism>
<evidence type="ECO:0000256" key="1">
    <source>
        <dbReference type="ARBA" id="ARBA00022553"/>
    </source>
</evidence>
<keyword evidence="3" id="KW-0808">Transferase</keyword>
<gene>
    <name evidence="3" type="ORF">NARC_40008</name>
</gene>
<sequence length="722" mass="82581">MDVTLDYSDPSRVVKLPVYCNGYKAILDRGGIIRCITEVTPENIQYCKELLNWVSELRHLDGLKGGIAINESEYMATTVLRKERASTHIIYSNVNEVVAQGQYIFDTLWRNAIPARKKILEIEEGKTDYETKIITKSSGSLLVEEFKSIYFDSNELNVCITTEGLRIGHKFFLPLAKSLLERKKKGLHKGIRILIEISNDNIDLVKNYLDLGVDIRHLKEIQFINFSVTESQLAAGIERLTDKDFVGSILYSNEPAYIRNFNSLFNKLWKNSREATDIIHSIEEEMDIAFIETIEKSDETFGLIKSLISSAKQEILGILPTFDSFKRQVENDFFLDIKNAVQNKDLSVKILVTDKIDLQRQKDINELFKNDFYLLQDNNRRFHTENVNTQPFDFTINSLMNVKIRSISSNEIQSEIGLLVVDRNKSLIVEFKNNMSGDPLDSIGLASYSNSIPISNSYAFIFDSLWNQSELYYFLKNAYARLKIHDKMQREFIDIVAHELRTPVQPIIGLTEHVRDNLDDKEQKGLLEIVIASAQKLHTLTENILTVTKIEGNLFNISKSKFSLIEVILDVIKDFETLLENRYKLDGISEKKIRFELIGFEKKHMVIGDKLRIAQVISNLIDNSVNFIADGADGIITLVVRTIENNIMVKIKDNGEGIHPEILPRLFTKFATKSFYGTGLGLYICRNIINMHQGKIWVEKNNDGIGATISFTLPMTDENLIL</sequence>
<proteinExistence type="predicted"/>
<dbReference type="Gene3D" id="3.30.565.10">
    <property type="entry name" value="Histidine kinase-like ATPase, C-terminal domain"/>
    <property type="match status" value="1"/>
</dbReference>
<dbReference type="RefSeq" id="WP_144729166.1">
    <property type="nucleotide sequence ID" value="NZ_ML675580.1"/>
</dbReference>
<dbReference type="InterPro" id="IPR036890">
    <property type="entry name" value="HATPase_C_sf"/>
</dbReference>
<dbReference type="InterPro" id="IPR036097">
    <property type="entry name" value="HisK_dim/P_sf"/>
</dbReference>
<evidence type="ECO:0000259" key="2">
    <source>
        <dbReference type="PROSITE" id="PS50109"/>
    </source>
</evidence>
<dbReference type="EMBL" id="VOAH01000004">
    <property type="protein sequence ID" value="TVP41049.1"/>
    <property type="molecule type" value="Genomic_DNA"/>
</dbReference>